<organism evidence="2 3">
    <name type="scientific">Tepidimonas fonticaldi</name>
    <dbReference type="NCBI Taxonomy" id="1101373"/>
    <lineage>
        <taxon>Bacteria</taxon>
        <taxon>Pseudomonadati</taxon>
        <taxon>Pseudomonadota</taxon>
        <taxon>Betaproteobacteria</taxon>
        <taxon>Burkholderiales</taxon>
        <taxon>Tepidimonas</taxon>
    </lineage>
</organism>
<dbReference type="Pfam" id="PF04247">
    <property type="entry name" value="SirB"/>
    <property type="match status" value="1"/>
</dbReference>
<evidence type="ECO:0000313" key="3">
    <source>
        <dbReference type="Proteomes" id="UP000316388"/>
    </source>
</evidence>
<dbReference type="GO" id="GO:0005886">
    <property type="term" value="C:plasma membrane"/>
    <property type="evidence" value="ECO:0007669"/>
    <property type="project" value="TreeGrafter"/>
</dbReference>
<dbReference type="PANTHER" id="PTHR39594">
    <property type="entry name" value="PROTEIN YCHQ"/>
    <property type="match status" value="1"/>
</dbReference>
<name>A0A554XM20_9BURK</name>
<dbReference type="PIRSF" id="PIRSF005610">
    <property type="entry name" value="SirB"/>
    <property type="match status" value="1"/>
</dbReference>
<dbReference type="RefSeq" id="WP_143969038.1">
    <property type="nucleotide sequence ID" value="NZ_VJOO01000013.1"/>
</dbReference>
<keyword evidence="1" id="KW-0472">Membrane</keyword>
<feature type="transmembrane region" description="Helical" evidence="1">
    <location>
        <begin position="39"/>
        <end position="65"/>
    </location>
</feature>
<dbReference type="EMBL" id="VJOO01000013">
    <property type="protein sequence ID" value="TSE36871.1"/>
    <property type="molecule type" value="Genomic_DNA"/>
</dbReference>
<feature type="transmembrane region" description="Helical" evidence="1">
    <location>
        <begin position="71"/>
        <end position="91"/>
    </location>
</feature>
<protein>
    <submittedName>
        <fullName evidence="2">Invasion protein expression up-regulator, SirB</fullName>
    </submittedName>
</protein>
<comment type="caution">
    <text evidence="2">The sequence shown here is derived from an EMBL/GenBank/DDBJ whole genome shotgun (WGS) entry which is preliminary data.</text>
</comment>
<dbReference type="InterPro" id="IPR007360">
    <property type="entry name" value="SirB"/>
</dbReference>
<sequence length="133" mass="14357">MTLPLFWFWVHVSAVIISLSLFTARWLGRLAGAAWPLRAGVRGLSIVIDSVLLAGGVGLLLSAGWVHAIPVWLWTKWALLVLYVVCGTWALRRAQTQAARASAGILALLVAAHIVGAALWRHPAGFWSTLIGN</sequence>
<accession>A0A554XM20</accession>
<reference evidence="2 3" key="1">
    <citation type="submission" date="2019-07" db="EMBL/GenBank/DDBJ databases">
        <title>Tepidimonas fonticaldi AT-A2 draft genome.</title>
        <authorList>
            <person name="Da Costa M.S."/>
            <person name="Froufe H.J.C."/>
            <person name="Egas C."/>
            <person name="Albuquerque L."/>
        </authorList>
    </citation>
    <scope>NUCLEOTIDE SEQUENCE [LARGE SCALE GENOMIC DNA]</scope>
    <source>
        <strain evidence="2 3">AT-A2</strain>
    </source>
</reference>
<keyword evidence="1" id="KW-1133">Transmembrane helix</keyword>
<evidence type="ECO:0000313" key="2">
    <source>
        <dbReference type="EMBL" id="TSE36871.1"/>
    </source>
</evidence>
<gene>
    <name evidence="2" type="ORF">Tfont_01583</name>
</gene>
<dbReference type="AlphaFoldDB" id="A0A554XM20"/>
<keyword evidence="1" id="KW-0812">Transmembrane</keyword>
<feature type="transmembrane region" description="Helical" evidence="1">
    <location>
        <begin position="103"/>
        <end position="120"/>
    </location>
</feature>
<dbReference type="Proteomes" id="UP000316388">
    <property type="component" value="Unassembled WGS sequence"/>
</dbReference>
<proteinExistence type="predicted"/>
<feature type="transmembrane region" description="Helical" evidence="1">
    <location>
        <begin position="6"/>
        <end position="27"/>
    </location>
</feature>
<evidence type="ECO:0000256" key="1">
    <source>
        <dbReference type="SAM" id="Phobius"/>
    </source>
</evidence>
<dbReference type="PANTHER" id="PTHR39594:SF1">
    <property type="entry name" value="PROTEIN YCHQ"/>
    <property type="match status" value="1"/>
</dbReference>